<evidence type="ECO:0000256" key="1">
    <source>
        <dbReference type="SAM" id="MobiDB-lite"/>
    </source>
</evidence>
<dbReference type="Proteomes" id="UP000095767">
    <property type="component" value="Unassembled WGS sequence"/>
</dbReference>
<evidence type="ECO:0000313" key="3">
    <source>
        <dbReference type="Proteomes" id="UP000095767"/>
    </source>
</evidence>
<gene>
    <name evidence="2" type="ORF">BAE44_0019843</name>
</gene>
<dbReference type="EMBL" id="LWDX02054582">
    <property type="protein sequence ID" value="OEL19142.1"/>
    <property type="molecule type" value="Genomic_DNA"/>
</dbReference>
<sequence>MCSSRPAPPSLEEEDDFRREGTPLLPTSSSLSMDAVLCYCLLASQVLRGGEGLQAGDIHWRHGATVSLWTMAMDKCICFTPVSTSHYQQ</sequence>
<feature type="region of interest" description="Disordered" evidence="1">
    <location>
        <begin position="1"/>
        <end position="29"/>
    </location>
</feature>
<keyword evidence="3" id="KW-1185">Reference proteome</keyword>
<evidence type="ECO:0000313" key="2">
    <source>
        <dbReference type="EMBL" id="OEL19142.1"/>
    </source>
</evidence>
<protein>
    <submittedName>
        <fullName evidence="2">Uncharacterized protein</fullName>
    </submittedName>
</protein>
<organism evidence="2 3">
    <name type="scientific">Dichanthelium oligosanthes</name>
    <dbReference type="NCBI Taxonomy" id="888268"/>
    <lineage>
        <taxon>Eukaryota</taxon>
        <taxon>Viridiplantae</taxon>
        <taxon>Streptophyta</taxon>
        <taxon>Embryophyta</taxon>
        <taxon>Tracheophyta</taxon>
        <taxon>Spermatophyta</taxon>
        <taxon>Magnoliopsida</taxon>
        <taxon>Liliopsida</taxon>
        <taxon>Poales</taxon>
        <taxon>Poaceae</taxon>
        <taxon>PACMAD clade</taxon>
        <taxon>Panicoideae</taxon>
        <taxon>Panicodae</taxon>
        <taxon>Paniceae</taxon>
        <taxon>Dichantheliinae</taxon>
        <taxon>Dichanthelium</taxon>
    </lineage>
</organism>
<name>A0A1E5V1W2_9POAL</name>
<comment type="caution">
    <text evidence="2">The sequence shown here is derived from an EMBL/GenBank/DDBJ whole genome shotgun (WGS) entry which is preliminary data.</text>
</comment>
<dbReference type="AlphaFoldDB" id="A0A1E5V1W2"/>
<proteinExistence type="predicted"/>
<accession>A0A1E5V1W2</accession>
<reference evidence="2 3" key="1">
    <citation type="submission" date="2016-09" db="EMBL/GenBank/DDBJ databases">
        <title>The draft genome of Dichanthelium oligosanthes: A C3 panicoid grass species.</title>
        <authorList>
            <person name="Studer A.J."/>
            <person name="Schnable J.C."/>
            <person name="Brutnell T.P."/>
        </authorList>
    </citation>
    <scope>NUCLEOTIDE SEQUENCE [LARGE SCALE GENOMIC DNA]</scope>
    <source>
        <strain evidence="3">cv. Kellogg 1175</strain>
        <tissue evidence="2">Leaf</tissue>
    </source>
</reference>